<dbReference type="PANTHER" id="PTHR48020">
    <property type="entry name" value="PROTON MYO-INOSITOL COTRANSPORTER"/>
    <property type="match status" value="1"/>
</dbReference>
<evidence type="ECO:0000256" key="1">
    <source>
        <dbReference type="ARBA" id="ARBA00004141"/>
    </source>
</evidence>
<organism evidence="9 10">
    <name type="scientific">Paraburkholderia fungorum</name>
    <dbReference type="NCBI Taxonomy" id="134537"/>
    <lineage>
        <taxon>Bacteria</taxon>
        <taxon>Pseudomonadati</taxon>
        <taxon>Pseudomonadota</taxon>
        <taxon>Betaproteobacteria</taxon>
        <taxon>Burkholderiales</taxon>
        <taxon>Burkholderiaceae</taxon>
        <taxon>Paraburkholderia</taxon>
    </lineage>
</organism>
<evidence type="ECO:0000256" key="2">
    <source>
        <dbReference type="ARBA" id="ARBA00010992"/>
    </source>
</evidence>
<dbReference type="SUPFAM" id="SSF103473">
    <property type="entry name" value="MFS general substrate transporter"/>
    <property type="match status" value="1"/>
</dbReference>
<dbReference type="GO" id="GO:0022857">
    <property type="term" value="F:transmembrane transporter activity"/>
    <property type="evidence" value="ECO:0007669"/>
    <property type="project" value="InterPro"/>
</dbReference>
<feature type="domain" description="Major facilitator superfamily (MFS) profile" evidence="8">
    <location>
        <begin position="19"/>
        <end position="427"/>
    </location>
</feature>
<dbReference type="AlphaFoldDB" id="A0A3R7EVT3"/>
<evidence type="ECO:0000256" key="6">
    <source>
        <dbReference type="ARBA" id="ARBA00023136"/>
    </source>
</evidence>
<dbReference type="InterPro" id="IPR050814">
    <property type="entry name" value="Myo-inositol_Transporter"/>
</dbReference>
<keyword evidence="6 7" id="KW-0472">Membrane</keyword>
<dbReference type="Gene3D" id="1.20.1250.20">
    <property type="entry name" value="MFS general substrate transporter like domains"/>
    <property type="match status" value="1"/>
</dbReference>
<evidence type="ECO:0000313" key="10">
    <source>
        <dbReference type="Proteomes" id="UP000283709"/>
    </source>
</evidence>
<reference evidence="9 10" key="1">
    <citation type="submission" date="2016-07" db="EMBL/GenBank/DDBJ databases">
        <title>Genome analysis of Burkholderia fungorum ES3-20.</title>
        <authorList>
            <person name="Xu D."/>
            <person name="Yao R."/>
            <person name="Zheng S."/>
        </authorList>
    </citation>
    <scope>NUCLEOTIDE SEQUENCE [LARGE SCALE GENOMIC DNA]</scope>
    <source>
        <strain evidence="9 10">ES3-20</strain>
    </source>
</reference>
<dbReference type="Proteomes" id="UP000283709">
    <property type="component" value="Unassembled WGS sequence"/>
</dbReference>
<feature type="transmembrane region" description="Helical" evidence="7">
    <location>
        <begin position="310"/>
        <end position="329"/>
    </location>
</feature>
<dbReference type="InterPro" id="IPR036259">
    <property type="entry name" value="MFS_trans_sf"/>
</dbReference>
<dbReference type="InterPro" id="IPR005828">
    <property type="entry name" value="MFS_sugar_transport-like"/>
</dbReference>
<protein>
    <submittedName>
        <fullName evidence="9">General substrate transporter</fullName>
    </submittedName>
</protein>
<comment type="caution">
    <text evidence="9">The sequence shown here is derived from an EMBL/GenBank/DDBJ whole genome shotgun (WGS) entry which is preliminary data.</text>
</comment>
<dbReference type="InterPro" id="IPR020846">
    <property type="entry name" value="MFS_dom"/>
</dbReference>
<sequence length="436" mass="46445">MTAIAVSAPERMSRALRWAPRLVAFGEFIDGYDLLCMGAALLFLKPHFNLDGSTIGWLGAIGFLGSALGLIVFGDMADRFGRKVIFVINLACFVIAALASAFVSSVWELMLARFVIGVAVGMDIPTSQSFLAEIAPGERRGRLAGSLPNMMWLGGAIASVLITMAIQPYTGENTWRWLFGLAALPALGVLIARQYLPESPRWLITQGRLDEARKITDALGLPMPAAKSATKRDYRILLSGHPLRKLAATTAFCTFQAFAGAVATIAGPLVFSTAGFQVGQSLYFALGSFILGFIGVALGSLVIDRVNRRTLGIAACLCNFACGVGIAVLGTKSVPGLFCLYMIFSMMSWFGPATLSWVWCAEAAPTQLRGVGSAIPQCAMRLVIALNVIMTPALVARFGIQVIGFYVLSYLAAAIVIGCSPFLDSAGVELEEMDSV</sequence>
<feature type="transmembrane region" description="Helical" evidence="7">
    <location>
        <begin position="151"/>
        <end position="169"/>
    </location>
</feature>
<dbReference type="EMBL" id="MCAS01000002">
    <property type="protein sequence ID" value="RKF50120.1"/>
    <property type="molecule type" value="Genomic_DNA"/>
</dbReference>
<feature type="transmembrane region" description="Helical" evidence="7">
    <location>
        <begin position="402"/>
        <end position="423"/>
    </location>
</feature>
<accession>A0A3R7EVT3</accession>
<feature type="transmembrane region" description="Helical" evidence="7">
    <location>
        <begin position="246"/>
        <end position="270"/>
    </location>
</feature>
<keyword evidence="3" id="KW-0813">Transport</keyword>
<dbReference type="PANTHER" id="PTHR48020:SF12">
    <property type="entry name" value="PROTON MYO-INOSITOL COTRANSPORTER"/>
    <property type="match status" value="1"/>
</dbReference>
<feature type="transmembrane region" description="Helical" evidence="7">
    <location>
        <begin position="55"/>
        <end position="73"/>
    </location>
</feature>
<comment type="subcellular location">
    <subcellularLocation>
        <location evidence="1">Membrane</location>
        <topology evidence="1">Multi-pass membrane protein</topology>
    </subcellularLocation>
</comment>
<keyword evidence="5 7" id="KW-1133">Transmembrane helix</keyword>
<comment type="similarity">
    <text evidence="2">Belongs to the major facilitator superfamily. Sugar transporter (TC 2.A.1.1) family.</text>
</comment>
<dbReference type="GO" id="GO:0016020">
    <property type="term" value="C:membrane"/>
    <property type="evidence" value="ECO:0007669"/>
    <property type="project" value="UniProtKB-SubCell"/>
</dbReference>
<feature type="transmembrane region" description="Helical" evidence="7">
    <location>
        <begin position="175"/>
        <end position="196"/>
    </location>
</feature>
<gene>
    <name evidence="9" type="ORF">BCY88_15275</name>
</gene>
<feature type="transmembrane region" description="Helical" evidence="7">
    <location>
        <begin position="85"/>
        <end position="104"/>
    </location>
</feature>
<dbReference type="RefSeq" id="WP_220669650.1">
    <property type="nucleotide sequence ID" value="NZ_MCAS01000002.1"/>
</dbReference>
<keyword evidence="4 7" id="KW-0812">Transmembrane</keyword>
<name>A0A3R7EVT3_9BURK</name>
<evidence type="ECO:0000256" key="5">
    <source>
        <dbReference type="ARBA" id="ARBA00022989"/>
    </source>
</evidence>
<dbReference type="PROSITE" id="PS50850">
    <property type="entry name" value="MFS"/>
    <property type="match status" value="1"/>
</dbReference>
<dbReference type="InterPro" id="IPR005829">
    <property type="entry name" value="Sugar_transporter_CS"/>
</dbReference>
<feature type="transmembrane region" description="Helical" evidence="7">
    <location>
        <begin position="22"/>
        <end position="43"/>
    </location>
</feature>
<dbReference type="PROSITE" id="PS00217">
    <property type="entry name" value="SUGAR_TRANSPORT_2"/>
    <property type="match status" value="1"/>
</dbReference>
<proteinExistence type="inferred from homology"/>
<evidence type="ECO:0000256" key="7">
    <source>
        <dbReference type="SAM" id="Phobius"/>
    </source>
</evidence>
<evidence type="ECO:0000256" key="3">
    <source>
        <dbReference type="ARBA" id="ARBA00022448"/>
    </source>
</evidence>
<feature type="transmembrane region" description="Helical" evidence="7">
    <location>
        <begin position="110"/>
        <end position="131"/>
    </location>
</feature>
<evidence type="ECO:0000256" key="4">
    <source>
        <dbReference type="ARBA" id="ARBA00022692"/>
    </source>
</evidence>
<feature type="transmembrane region" description="Helical" evidence="7">
    <location>
        <begin position="335"/>
        <end position="358"/>
    </location>
</feature>
<evidence type="ECO:0000313" key="9">
    <source>
        <dbReference type="EMBL" id="RKF50120.1"/>
    </source>
</evidence>
<dbReference type="Pfam" id="PF00083">
    <property type="entry name" value="Sugar_tr"/>
    <property type="match status" value="1"/>
</dbReference>
<feature type="transmembrane region" description="Helical" evidence="7">
    <location>
        <begin position="282"/>
        <end position="303"/>
    </location>
</feature>
<evidence type="ECO:0000259" key="8">
    <source>
        <dbReference type="PROSITE" id="PS50850"/>
    </source>
</evidence>